<reference evidence="1" key="1">
    <citation type="submission" date="2018-02" db="EMBL/GenBank/DDBJ databases">
        <title>The genomes of Aspergillus section Nigri reveals drivers in fungal speciation.</title>
        <authorList>
            <consortium name="DOE Joint Genome Institute"/>
            <person name="Vesth T.C."/>
            <person name="Nybo J."/>
            <person name="Theobald S."/>
            <person name="Brandl J."/>
            <person name="Frisvad J.C."/>
            <person name="Nielsen K.F."/>
            <person name="Lyhne E.K."/>
            <person name="Kogle M.E."/>
            <person name="Kuo A."/>
            <person name="Riley R."/>
            <person name="Clum A."/>
            <person name="Nolan M."/>
            <person name="Lipzen A."/>
            <person name="Salamov A."/>
            <person name="Henrissat B."/>
            <person name="Wiebenga A."/>
            <person name="De vries R.P."/>
            <person name="Grigoriev I.V."/>
            <person name="Mortensen U.H."/>
            <person name="Andersen M.R."/>
            <person name="Baker S.E."/>
        </authorList>
    </citation>
    <scope>NUCLEOTIDE SEQUENCE</scope>
    <source>
        <strain evidence="1">CBS 121060</strain>
    </source>
</reference>
<name>A0ACD1GXD5_9EURO</name>
<evidence type="ECO:0000313" key="2">
    <source>
        <dbReference type="Proteomes" id="UP000249661"/>
    </source>
</evidence>
<keyword evidence="2" id="KW-1185">Reference proteome</keyword>
<dbReference type="EMBL" id="KZ824988">
    <property type="protein sequence ID" value="RAH65936.1"/>
    <property type="molecule type" value="Genomic_DNA"/>
</dbReference>
<proteinExistence type="predicted"/>
<gene>
    <name evidence="1" type="ORF">BO66DRAFT_460965</name>
</gene>
<protein>
    <submittedName>
        <fullName evidence="1">Integral membrane protein</fullName>
    </submittedName>
</protein>
<evidence type="ECO:0000313" key="1">
    <source>
        <dbReference type="EMBL" id="RAH65936.1"/>
    </source>
</evidence>
<accession>A0ACD1GXD5</accession>
<dbReference type="Proteomes" id="UP000249661">
    <property type="component" value="Unassembled WGS sequence"/>
</dbReference>
<organism evidence="1 2">
    <name type="scientific">Aspergillus aculeatinus CBS 121060</name>
    <dbReference type="NCBI Taxonomy" id="1448322"/>
    <lineage>
        <taxon>Eukaryota</taxon>
        <taxon>Fungi</taxon>
        <taxon>Dikarya</taxon>
        <taxon>Ascomycota</taxon>
        <taxon>Pezizomycotina</taxon>
        <taxon>Eurotiomycetes</taxon>
        <taxon>Eurotiomycetidae</taxon>
        <taxon>Eurotiales</taxon>
        <taxon>Aspergillaceae</taxon>
        <taxon>Aspergillus</taxon>
        <taxon>Aspergillus subgen. Circumdati</taxon>
    </lineage>
</organism>
<sequence>MKLHHGLLFLLGTLTTTALATNYTTADFSECVVSNPFSKLRLDLVFSHTNLSSLRQVSYWEQTYPDCPITDTSCVCTKESSLIAYASSECTPKEYFHARHLFEQECNIRPRAGPSLVDPSVLAPLVLATVFFVIRLWAKFQGLAGGWGPDDTTIALSFVFGVVEYAMYDKMIYYGFGQNIWDVPFDDITNFYKHFEALAMVYKTQISLAKISVLLFLLRIFQSRVFRTFAYIMIGVNASIGITFALVDLLRCTPVHLDWDGWATNYAGGTCINFIDAILVHCIVNIVADVIIVVLPVYEVSKLQLPTGKKITVGMMFMMGLILTVVAIIRLVVFWNHRWGVNQTAGLLPLIHWSVIESQIAILTTCLPAARAVAAHLIPGMNSQNSRRTYASRGPSFMSKGQTNANSKISKSVNFSVDYVSRGPRDDNSEVHLVEMDGKYTRV</sequence>